<name>A0ABY4S0E8_9BACL</name>
<dbReference type="PROSITE" id="PS51186">
    <property type="entry name" value="GNAT"/>
    <property type="match status" value="1"/>
</dbReference>
<reference evidence="2" key="1">
    <citation type="submission" date="2018-02" db="EMBL/GenBank/DDBJ databases">
        <authorList>
            <person name="Kim S.-K."/>
            <person name="Jung H.-I."/>
            <person name="Lee S.-W."/>
        </authorList>
    </citation>
    <scope>NUCLEOTIDE SEQUENCE</scope>
    <source>
        <strain evidence="2">SK3146</strain>
    </source>
</reference>
<dbReference type="Gene3D" id="3.40.630.30">
    <property type="match status" value="1"/>
</dbReference>
<dbReference type="EMBL" id="CP027059">
    <property type="protein sequence ID" value="UQZ87103.1"/>
    <property type="molecule type" value="Genomic_DNA"/>
</dbReference>
<gene>
    <name evidence="2" type="ORF">SK3146_06396</name>
</gene>
<dbReference type="CDD" id="cd04301">
    <property type="entry name" value="NAT_SF"/>
    <property type="match status" value="1"/>
</dbReference>
<feature type="domain" description="N-acetyltransferase" evidence="1">
    <location>
        <begin position="3"/>
        <end position="160"/>
    </location>
</feature>
<sequence length="160" mass="18404">MRMELHPISYEEKSILQHLMELYQHDMSEFEEGGDVNEHGLFGYRYIDHYWTEEGRHAYFLKADGKLAGFALVRKLEETAGEELHSSIAEFFVMRAYRGRGIGRFAAHKLFTAFPGRWKVAHLEKNHGAAAFWRSVIEASASGEVAYDIHGGMPTFTFRT</sequence>
<dbReference type="InterPro" id="IPR000182">
    <property type="entry name" value="GNAT_dom"/>
</dbReference>
<evidence type="ECO:0000259" key="1">
    <source>
        <dbReference type="PROSITE" id="PS51186"/>
    </source>
</evidence>
<dbReference type="SUPFAM" id="SSF55729">
    <property type="entry name" value="Acyl-CoA N-acyltransferases (Nat)"/>
    <property type="match status" value="1"/>
</dbReference>
<dbReference type="RefSeq" id="WP_249862591.1">
    <property type="nucleotide sequence ID" value="NZ_CP027059.1"/>
</dbReference>
<dbReference type="InterPro" id="IPR016181">
    <property type="entry name" value="Acyl_CoA_acyltransferase"/>
</dbReference>
<protein>
    <submittedName>
        <fullName evidence="2">Acetyltransferase (GNAT) family protein</fullName>
    </submittedName>
</protein>
<proteinExistence type="predicted"/>
<reference evidence="2" key="2">
    <citation type="journal article" date="2021" name="J Anim Sci Technol">
        <title>Complete genome sequence of Paenibacillus konkukensis sp. nov. SK3146 as a potential probiotic strain.</title>
        <authorList>
            <person name="Jung H.I."/>
            <person name="Park S."/>
            <person name="Niu K.M."/>
            <person name="Lee S.W."/>
            <person name="Kothari D."/>
            <person name="Yi K.J."/>
            <person name="Kim S.K."/>
        </authorList>
    </citation>
    <scope>NUCLEOTIDE SEQUENCE</scope>
    <source>
        <strain evidence="2">SK3146</strain>
    </source>
</reference>
<accession>A0ABY4S0E8</accession>
<keyword evidence="3" id="KW-1185">Reference proteome</keyword>
<organism evidence="2 3">
    <name type="scientific">Paenibacillus konkukensis</name>
    <dbReference type="NCBI Taxonomy" id="2020716"/>
    <lineage>
        <taxon>Bacteria</taxon>
        <taxon>Bacillati</taxon>
        <taxon>Bacillota</taxon>
        <taxon>Bacilli</taxon>
        <taxon>Bacillales</taxon>
        <taxon>Paenibacillaceae</taxon>
        <taxon>Paenibacillus</taxon>
    </lineage>
</organism>
<evidence type="ECO:0000313" key="3">
    <source>
        <dbReference type="Proteomes" id="UP001057134"/>
    </source>
</evidence>
<dbReference type="Pfam" id="PF00583">
    <property type="entry name" value="Acetyltransf_1"/>
    <property type="match status" value="1"/>
</dbReference>
<evidence type="ECO:0000313" key="2">
    <source>
        <dbReference type="EMBL" id="UQZ87103.1"/>
    </source>
</evidence>
<dbReference type="Proteomes" id="UP001057134">
    <property type="component" value="Chromosome"/>
</dbReference>